<dbReference type="SUPFAM" id="SSF46689">
    <property type="entry name" value="Homeodomain-like"/>
    <property type="match status" value="1"/>
</dbReference>
<dbReference type="Gene3D" id="1.10.10.60">
    <property type="entry name" value="Homeodomain-like"/>
    <property type="match status" value="1"/>
</dbReference>
<dbReference type="SMART" id="SM00342">
    <property type="entry name" value="HTH_ARAC"/>
    <property type="match status" value="1"/>
</dbReference>
<dbReference type="RefSeq" id="WP_301814567.1">
    <property type="nucleotide sequence ID" value="NZ_JAUJZH010000028.1"/>
</dbReference>
<organism evidence="5 6">
    <name type="scientific">Variovorax ginsengisoli</name>
    <dbReference type="NCBI Taxonomy" id="363844"/>
    <lineage>
        <taxon>Bacteria</taxon>
        <taxon>Pseudomonadati</taxon>
        <taxon>Pseudomonadota</taxon>
        <taxon>Betaproteobacteria</taxon>
        <taxon>Burkholderiales</taxon>
        <taxon>Comamonadaceae</taxon>
        <taxon>Variovorax</taxon>
    </lineage>
</organism>
<name>A0ABT8SDK7_9BURK</name>
<keyword evidence="6" id="KW-1185">Reference proteome</keyword>
<evidence type="ECO:0000313" key="5">
    <source>
        <dbReference type="EMBL" id="MDO1536493.1"/>
    </source>
</evidence>
<dbReference type="PANTHER" id="PTHR46796:SF7">
    <property type="entry name" value="ARAC FAMILY TRANSCRIPTIONAL REGULATOR"/>
    <property type="match status" value="1"/>
</dbReference>
<dbReference type="SUPFAM" id="SSF51182">
    <property type="entry name" value="RmlC-like cupins"/>
    <property type="match status" value="1"/>
</dbReference>
<keyword evidence="2" id="KW-0238">DNA-binding</keyword>
<accession>A0ABT8SDK7</accession>
<dbReference type="EMBL" id="JAUKVY010000028">
    <property type="protein sequence ID" value="MDO1536493.1"/>
    <property type="molecule type" value="Genomic_DNA"/>
</dbReference>
<dbReference type="InterPro" id="IPR011051">
    <property type="entry name" value="RmlC_Cupin_sf"/>
</dbReference>
<dbReference type="InterPro" id="IPR032783">
    <property type="entry name" value="AraC_lig"/>
</dbReference>
<feature type="domain" description="HTH araC/xylS-type" evidence="4">
    <location>
        <begin position="210"/>
        <end position="287"/>
    </location>
</feature>
<protein>
    <submittedName>
        <fullName evidence="5">Cupin domain-containing protein</fullName>
    </submittedName>
</protein>
<proteinExistence type="predicted"/>
<keyword evidence="3" id="KW-0804">Transcription</keyword>
<evidence type="ECO:0000256" key="3">
    <source>
        <dbReference type="ARBA" id="ARBA00023163"/>
    </source>
</evidence>
<dbReference type="Pfam" id="PF12852">
    <property type="entry name" value="Cupin_6"/>
    <property type="match status" value="1"/>
</dbReference>
<reference evidence="5" key="1">
    <citation type="submission" date="2023-06" db="EMBL/GenBank/DDBJ databases">
        <authorList>
            <person name="Jiang Y."/>
            <person name="Liu Q."/>
        </authorList>
    </citation>
    <scope>NUCLEOTIDE SEQUENCE</scope>
    <source>
        <strain evidence="5">CGMCC 1.12090</strain>
    </source>
</reference>
<dbReference type="Proteomes" id="UP001169027">
    <property type="component" value="Unassembled WGS sequence"/>
</dbReference>
<sequence>MQATEDLFSMIVDPLPLEGAFVSAWRTGGDWSFAGPREACALFHYVEEGSMAIDIGHPNATTPLNQGDLAIFPHGGAHRIGSSTPALSVALEQILPSRRKGGFVRVEIPGADGPALFLCAGLHCGGHASTPLYKLLPELIVIRKHQIEREPVLQGTIDGLLQEVERFHVGSSFALLRGLELIYVLGLRVALEVESATTSMSRALRDPRIANALLYMHTEFKERSTVAGIASSAGMSRSAFSLAFRQATGCAPARYLSKVRVSNAQALMRTTRLSREEIAHRVGYESTVGLYLALRSTRSSLGRHLDDRYQVQDAG</sequence>
<evidence type="ECO:0000313" key="6">
    <source>
        <dbReference type="Proteomes" id="UP001169027"/>
    </source>
</evidence>
<gene>
    <name evidence="5" type="ORF">Q2T77_29835</name>
</gene>
<evidence type="ECO:0000256" key="1">
    <source>
        <dbReference type="ARBA" id="ARBA00023015"/>
    </source>
</evidence>
<dbReference type="PANTHER" id="PTHR46796">
    <property type="entry name" value="HTH-TYPE TRANSCRIPTIONAL ACTIVATOR RHAS-RELATED"/>
    <property type="match status" value="1"/>
</dbReference>
<dbReference type="Pfam" id="PF12833">
    <property type="entry name" value="HTH_18"/>
    <property type="match status" value="1"/>
</dbReference>
<dbReference type="PROSITE" id="PS01124">
    <property type="entry name" value="HTH_ARAC_FAMILY_2"/>
    <property type="match status" value="1"/>
</dbReference>
<evidence type="ECO:0000259" key="4">
    <source>
        <dbReference type="PROSITE" id="PS01124"/>
    </source>
</evidence>
<keyword evidence="1" id="KW-0805">Transcription regulation</keyword>
<evidence type="ECO:0000256" key="2">
    <source>
        <dbReference type="ARBA" id="ARBA00023125"/>
    </source>
</evidence>
<dbReference type="InterPro" id="IPR050204">
    <property type="entry name" value="AraC_XylS_family_regulators"/>
</dbReference>
<dbReference type="InterPro" id="IPR009057">
    <property type="entry name" value="Homeodomain-like_sf"/>
</dbReference>
<dbReference type="InterPro" id="IPR018060">
    <property type="entry name" value="HTH_AraC"/>
</dbReference>
<comment type="caution">
    <text evidence="5">The sequence shown here is derived from an EMBL/GenBank/DDBJ whole genome shotgun (WGS) entry which is preliminary data.</text>
</comment>